<protein>
    <submittedName>
        <fullName evidence="3">DUF2637 domain-containing protein</fullName>
    </submittedName>
</protein>
<accession>A0ABV8BT17</accession>
<comment type="caution">
    <text evidence="3">The sequence shown here is derived from an EMBL/GenBank/DDBJ whole genome shotgun (WGS) entry which is preliminary data.</text>
</comment>
<evidence type="ECO:0000256" key="1">
    <source>
        <dbReference type="SAM" id="MobiDB-lite"/>
    </source>
</evidence>
<keyword evidence="2" id="KW-1133">Transmembrane helix</keyword>
<name>A0ABV8BT17_9PSEU</name>
<sequence>MTEHINGAVATLPAPADTTTQVDAAPVDLQERARQAFRDSVERGEALSGKALGELFERGERWGRDRIAEVKKDTDMTTVPRPRARMAAPKVTEPAGKIRDVAGETSRGKAVPAVQSSPEDASPQVAPGGRLVSWVGFVFGSIMSVAANVLHTWLPAAGMAPGWTPGIASQVGAAVWPIGLLLSVEVLSRVQWQTGFWWSLARYGGAGTVALGSAVISYGHLRDVLAAWGYGTLAAHVGPLVLDGLMVISGFALLAMSTHGKKKGAAA</sequence>
<keyword evidence="4" id="KW-1185">Reference proteome</keyword>
<gene>
    <name evidence="3" type="ORF">ACFOWZ_11530</name>
</gene>
<feature type="transmembrane region" description="Helical" evidence="2">
    <location>
        <begin position="200"/>
        <end position="221"/>
    </location>
</feature>
<feature type="region of interest" description="Disordered" evidence="1">
    <location>
        <begin position="1"/>
        <end position="22"/>
    </location>
</feature>
<keyword evidence="2" id="KW-0472">Membrane</keyword>
<reference evidence="4" key="1">
    <citation type="journal article" date="2019" name="Int. J. Syst. Evol. Microbiol.">
        <title>The Global Catalogue of Microorganisms (GCM) 10K type strain sequencing project: providing services to taxonomists for standard genome sequencing and annotation.</title>
        <authorList>
            <consortium name="The Broad Institute Genomics Platform"/>
            <consortium name="The Broad Institute Genome Sequencing Center for Infectious Disease"/>
            <person name="Wu L."/>
            <person name="Ma J."/>
        </authorList>
    </citation>
    <scope>NUCLEOTIDE SEQUENCE [LARGE SCALE GENOMIC DNA]</scope>
    <source>
        <strain evidence="4">CGMCC 4.7405</strain>
    </source>
</reference>
<dbReference type="InterPro" id="IPR021235">
    <property type="entry name" value="DUF2637"/>
</dbReference>
<feature type="transmembrane region" description="Helical" evidence="2">
    <location>
        <begin position="131"/>
        <end position="154"/>
    </location>
</feature>
<evidence type="ECO:0000313" key="4">
    <source>
        <dbReference type="Proteomes" id="UP001595690"/>
    </source>
</evidence>
<evidence type="ECO:0000256" key="2">
    <source>
        <dbReference type="SAM" id="Phobius"/>
    </source>
</evidence>
<organism evidence="3 4">
    <name type="scientific">Lentzea rhizosphaerae</name>
    <dbReference type="NCBI Taxonomy" id="2041025"/>
    <lineage>
        <taxon>Bacteria</taxon>
        <taxon>Bacillati</taxon>
        <taxon>Actinomycetota</taxon>
        <taxon>Actinomycetes</taxon>
        <taxon>Pseudonocardiales</taxon>
        <taxon>Pseudonocardiaceae</taxon>
        <taxon>Lentzea</taxon>
    </lineage>
</organism>
<dbReference type="Proteomes" id="UP001595690">
    <property type="component" value="Unassembled WGS sequence"/>
</dbReference>
<dbReference type="EMBL" id="JBHRZI010000011">
    <property type="protein sequence ID" value="MFC3892107.1"/>
    <property type="molecule type" value="Genomic_DNA"/>
</dbReference>
<feature type="region of interest" description="Disordered" evidence="1">
    <location>
        <begin position="103"/>
        <end position="125"/>
    </location>
</feature>
<evidence type="ECO:0000313" key="3">
    <source>
        <dbReference type="EMBL" id="MFC3892107.1"/>
    </source>
</evidence>
<feature type="transmembrane region" description="Helical" evidence="2">
    <location>
        <begin position="166"/>
        <end position="188"/>
    </location>
</feature>
<feature type="transmembrane region" description="Helical" evidence="2">
    <location>
        <begin position="233"/>
        <end position="254"/>
    </location>
</feature>
<dbReference type="Pfam" id="PF10935">
    <property type="entry name" value="DUF2637"/>
    <property type="match status" value="1"/>
</dbReference>
<dbReference type="RefSeq" id="WP_382371836.1">
    <property type="nucleotide sequence ID" value="NZ_JBHRZI010000011.1"/>
</dbReference>
<keyword evidence="2" id="KW-0812">Transmembrane</keyword>
<proteinExistence type="predicted"/>